<evidence type="ECO:0000313" key="2">
    <source>
        <dbReference type="EMBL" id="MFD2545809.1"/>
    </source>
</evidence>
<feature type="transmembrane region" description="Helical" evidence="1">
    <location>
        <begin position="89"/>
        <end position="108"/>
    </location>
</feature>
<name>A0ABW5KAQ7_9FLAO</name>
<keyword evidence="1" id="KW-1133">Transmembrane helix</keyword>
<feature type="transmembrane region" description="Helical" evidence="1">
    <location>
        <begin position="14"/>
        <end position="36"/>
    </location>
</feature>
<feature type="transmembrane region" description="Helical" evidence="1">
    <location>
        <begin position="56"/>
        <end position="77"/>
    </location>
</feature>
<dbReference type="Pfam" id="PF12725">
    <property type="entry name" value="DUF3810"/>
    <property type="match status" value="1"/>
</dbReference>
<dbReference type="EMBL" id="JBHULG010000006">
    <property type="protein sequence ID" value="MFD2545809.1"/>
    <property type="molecule type" value="Genomic_DNA"/>
</dbReference>
<keyword evidence="1" id="KW-0472">Membrane</keyword>
<evidence type="ECO:0000313" key="3">
    <source>
        <dbReference type="Proteomes" id="UP001597394"/>
    </source>
</evidence>
<keyword evidence="3" id="KW-1185">Reference proteome</keyword>
<reference evidence="3" key="1">
    <citation type="journal article" date="2019" name="Int. J. Syst. Evol. Microbiol.">
        <title>The Global Catalogue of Microorganisms (GCM) 10K type strain sequencing project: providing services to taxonomists for standard genome sequencing and annotation.</title>
        <authorList>
            <consortium name="The Broad Institute Genomics Platform"/>
            <consortium name="The Broad Institute Genome Sequencing Center for Infectious Disease"/>
            <person name="Wu L."/>
            <person name="Ma J."/>
        </authorList>
    </citation>
    <scope>NUCLEOTIDE SEQUENCE [LARGE SCALE GENOMIC DNA]</scope>
    <source>
        <strain evidence="3">KCTC 52204</strain>
    </source>
</reference>
<accession>A0ABW5KAQ7</accession>
<protein>
    <submittedName>
        <fullName evidence="2">DUF3810 domain-containing protein</fullName>
    </submittedName>
</protein>
<dbReference type="Proteomes" id="UP001597394">
    <property type="component" value="Unassembled WGS sequence"/>
</dbReference>
<evidence type="ECO:0000256" key="1">
    <source>
        <dbReference type="SAM" id="Phobius"/>
    </source>
</evidence>
<organism evidence="2 3">
    <name type="scientific">Kaistella montana</name>
    <dbReference type="NCBI Taxonomy" id="1849733"/>
    <lineage>
        <taxon>Bacteria</taxon>
        <taxon>Pseudomonadati</taxon>
        <taxon>Bacteroidota</taxon>
        <taxon>Flavobacteriia</taxon>
        <taxon>Flavobacteriales</taxon>
        <taxon>Weeksellaceae</taxon>
        <taxon>Chryseobacterium group</taxon>
        <taxon>Kaistella</taxon>
    </lineage>
</organism>
<dbReference type="RefSeq" id="WP_255930962.1">
    <property type="nucleotide sequence ID" value="NZ_JANFQP010000004.1"/>
</dbReference>
<comment type="caution">
    <text evidence="2">The sequence shown here is derived from an EMBL/GenBank/DDBJ whole genome shotgun (WGS) entry which is preliminary data.</text>
</comment>
<sequence length="355" mass="41795">MDTNQQPYYQRKRFWAGILLAQFLLFYLFSKTPFFVDKFSTFFEWQKGFHQKLFSSIPFSVGDVFYTILGAALLLFLIKILKKKTRNGYFVKFLVVLNLVYFTYQIFWGQLYFQKPIIDQLPPEEISLEETKSLTLKYLNLCKQTRNLLKEDENGIFKIQNLPLIESEILSNQSQLPTFISSKKSTEINNFKPSLFRKIMSYTEILGYYNPFTAEAQYNAELPSTQIPFTLAHESAHQLGFAREQEANFIGYLLGKNSENVELKYSVEYFVLRSLLNSLVEKNPQFVKQILENYSPAMKRDRIAEKIFAKKHDGFLAIFFDLSNDLFLKSNQQQGSITYSYFVDLMVRYERLNTR</sequence>
<proteinExistence type="predicted"/>
<gene>
    <name evidence="2" type="ORF">ACFSO8_10110</name>
</gene>
<dbReference type="InterPro" id="IPR024294">
    <property type="entry name" value="DUF3810"/>
</dbReference>
<keyword evidence="1" id="KW-0812">Transmembrane</keyword>